<organism evidence="1 2">
    <name type="scientific">Prevotella heparinolytica</name>
    <dbReference type="NCBI Taxonomy" id="28113"/>
    <lineage>
        <taxon>Bacteria</taxon>
        <taxon>Pseudomonadati</taxon>
        <taxon>Bacteroidota</taxon>
        <taxon>Bacteroidia</taxon>
        <taxon>Bacteroidales</taxon>
        <taxon>Bacteroidaceae</taxon>
        <taxon>Bacteroides</taxon>
    </lineage>
</organism>
<evidence type="ECO:0000313" key="2">
    <source>
        <dbReference type="Proteomes" id="UP000396835"/>
    </source>
</evidence>
<protein>
    <recommendedName>
        <fullName evidence="3">DUF3168 domain-containing protein</fullName>
    </recommendedName>
</protein>
<dbReference type="RefSeq" id="WP_131752379.1">
    <property type="nucleotide sequence ID" value="NZ_CAACYH010000004.1"/>
</dbReference>
<sequence length="125" mass="14164">MKYSDYAIMNDMRATLLADGRIKDLIGEKISPIIIPGETEGDAVYYGSYGLKSEHTKHGIYSYSMHVAYSVVSDDCDRMNEIAWLIVEALSGEFETPHIRVSVEDKDEMSQDGKFIKSIDFLVTW</sequence>
<evidence type="ECO:0008006" key="3">
    <source>
        <dbReference type="Google" id="ProtNLM"/>
    </source>
</evidence>
<name>A0A449I4J3_9BACE</name>
<proteinExistence type="predicted"/>
<evidence type="ECO:0000313" key="1">
    <source>
        <dbReference type="EMBL" id="VFB14375.1"/>
    </source>
</evidence>
<gene>
    <name evidence="1" type="ORF">NCTC7812_01927</name>
</gene>
<dbReference type="Proteomes" id="UP000396835">
    <property type="component" value="Unassembled WGS sequence"/>
</dbReference>
<dbReference type="AlphaFoldDB" id="A0A449I4J3"/>
<dbReference type="EMBL" id="CAACYH010000004">
    <property type="protein sequence ID" value="VFB14375.1"/>
    <property type="molecule type" value="Genomic_DNA"/>
</dbReference>
<reference evidence="1 2" key="1">
    <citation type="submission" date="2019-02" db="EMBL/GenBank/DDBJ databases">
        <authorList>
            <consortium name="Pathogen Informatics"/>
        </authorList>
    </citation>
    <scope>NUCLEOTIDE SEQUENCE [LARGE SCALE GENOMIC DNA]</scope>
    <source>
        <strain evidence="1 2">3012STDY7078512</strain>
    </source>
</reference>
<accession>A0A449I4J3</accession>